<name>A0ABD3GUQ7_9MARC</name>
<dbReference type="EMBL" id="JBJQOH010000006">
    <property type="protein sequence ID" value="KAL3682688.1"/>
    <property type="molecule type" value="Genomic_DNA"/>
</dbReference>
<gene>
    <name evidence="2" type="ORF">R1sor_000710</name>
</gene>
<sequence length="126" mass="14101">MAVRIVEKGGPLRSFEIVRNILAYEAKTIPRQSDRATIGKQLMRMLELSILDSESSSLSDNDLEIIDLLSTDSEIGDSSSDSDHDGDLMEDSNSDHEDTIGDLTAFMEVVEQSRYLSRSDRWDKSS</sequence>
<reference evidence="2 3" key="1">
    <citation type="submission" date="2024-09" db="EMBL/GenBank/DDBJ databases">
        <title>Chromosome-scale assembly of Riccia sorocarpa.</title>
        <authorList>
            <person name="Paukszto L."/>
        </authorList>
    </citation>
    <scope>NUCLEOTIDE SEQUENCE [LARGE SCALE GENOMIC DNA]</scope>
    <source>
        <strain evidence="2">LP-2024</strain>
        <tissue evidence="2">Aerial parts of the thallus</tissue>
    </source>
</reference>
<accession>A0ABD3GUQ7</accession>
<evidence type="ECO:0000313" key="2">
    <source>
        <dbReference type="EMBL" id="KAL3682688.1"/>
    </source>
</evidence>
<evidence type="ECO:0000313" key="3">
    <source>
        <dbReference type="Proteomes" id="UP001633002"/>
    </source>
</evidence>
<organism evidence="2 3">
    <name type="scientific">Riccia sorocarpa</name>
    <dbReference type="NCBI Taxonomy" id="122646"/>
    <lineage>
        <taxon>Eukaryota</taxon>
        <taxon>Viridiplantae</taxon>
        <taxon>Streptophyta</taxon>
        <taxon>Embryophyta</taxon>
        <taxon>Marchantiophyta</taxon>
        <taxon>Marchantiopsida</taxon>
        <taxon>Marchantiidae</taxon>
        <taxon>Marchantiales</taxon>
        <taxon>Ricciaceae</taxon>
        <taxon>Riccia</taxon>
    </lineage>
</organism>
<keyword evidence="3" id="KW-1185">Reference proteome</keyword>
<protein>
    <submittedName>
        <fullName evidence="2">Uncharacterized protein</fullName>
    </submittedName>
</protein>
<evidence type="ECO:0000256" key="1">
    <source>
        <dbReference type="SAM" id="MobiDB-lite"/>
    </source>
</evidence>
<dbReference type="Proteomes" id="UP001633002">
    <property type="component" value="Unassembled WGS sequence"/>
</dbReference>
<comment type="caution">
    <text evidence="2">The sequence shown here is derived from an EMBL/GenBank/DDBJ whole genome shotgun (WGS) entry which is preliminary data.</text>
</comment>
<feature type="compositionally biased region" description="Basic and acidic residues" evidence="1">
    <location>
        <begin position="81"/>
        <end position="99"/>
    </location>
</feature>
<feature type="region of interest" description="Disordered" evidence="1">
    <location>
        <begin position="73"/>
        <end position="99"/>
    </location>
</feature>
<dbReference type="AlphaFoldDB" id="A0ABD3GUQ7"/>
<proteinExistence type="predicted"/>